<evidence type="ECO:0000259" key="1">
    <source>
        <dbReference type="PROSITE" id="PS50011"/>
    </source>
</evidence>
<feature type="domain" description="Protein kinase" evidence="1">
    <location>
        <begin position="138"/>
        <end position="501"/>
    </location>
</feature>
<dbReference type="EMBL" id="BEXD01000738">
    <property type="protein sequence ID" value="GBB89815.1"/>
    <property type="molecule type" value="Genomic_DNA"/>
</dbReference>
<dbReference type="InterPro" id="IPR011990">
    <property type="entry name" value="TPR-like_helical_dom_sf"/>
</dbReference>
<sequence length="506" mass="59737">MTLASVDVSSFCYQLGEETEKNLEKAVHWYQKAAENGNEDAMYNLAECYYSGERTEKDLEKAFYWYQKVAENGDETAMFILAICYNNGEGTEKNLEKSFYWYQKAAENGNEEAINNLGNCYRNGIGTEKNLQKAAYWYQKAQKIMKKSFHWFQKAAENGYEEAMHNLANCYMDGIGIEKNFENAVCWDRKEFRKSFSLVAENDKANFENKVELCNECKKLYIDYQWCQQCNSRRFQKDFSKWTSKNEFIDNFIQEAQLNAKNSYEVLEWIPFDKLSNINYHDKGGFSEIHKAIWLDGPIYSWDFDKQRWNRWKFQMGYEIILKILNNSSNLSSKFLDEWKYHYNCQKYSFSKFIQFFGITQDPHNLNYIILVISYAKKGRLKVIHESKLTHGDFHDDSDKNEIYGVLPFMAPELLRVKPYILASDIYSFSMIMCEFTSGIPPFNYKAHDFHLGLSICEGERPEIIRNTPKCYVDLMKKCWDSDPENRPTLNIRYLDGLDLLMNIIN</sequence>
<organism evidence="2 3">
    <name type="scientific">Rhizophagus clarus</name>
    <dbReference type="NCBI Taxonomy" id="94130"/>
    <lineage>
        <taxon>Eukaryota</taxon>
        <taxon>Fungi</taxon>
        <taxon>Fungi incertae sedis</taxon>
        <taxon>Mucoromycota</taxon>
        <taxon>Glomeromycotina</taxon>
        <taxon>Glomeromycetes</taxon>
        <taxon>Glomerales</taxon>
        <taxon>Glomeraceae</taxon>
        <taxon>Rhizophagus</taxon>
    </lineage>
</organism>
<dbReference type="InterPro" id="IPR001245">
    <property type="entry name" value="Ser-Thr/Tyr_kinase_cat_dom"/>
</dbReference>
<dbReference type="SUPFAM" id="SSF56112">
    <property type="entry name" value="Protein kinase-like (PK-like)"/>
    <property type="match status" value="1"/>
</dbReference>
<dbReference type="Pfam" id="PF08238">
    <property type="entry name" value="Sel1"/>
    <property type="match status" value="6"/>
</dbReference>
<comment type="caution">
    <text evidence="2">The sequence shown here is derived from an EMBL/GenBank/DDBJ whole genome shotgun (WGS) entry which is preliminary data.</text>
</comment>
<dbReference type="InterPro" id="IPR000719">
    <property type="entry name" value="Prot_kinase_dom"/>
</dbReference>
<dbReference type="Gene3D" id="1.25.40.10">
    <property type="entry name" value="Tetratricopeptide repeat domain"/>
    <property type="match status" value="2"/>
</dbReference>
<dbReference type="AlphaFoldDB" id="A0A2Z6QJF4"/>
<gene>
    <name evidence="2" type="ORF">RclHR1_16620003</name>
</gene>
<dbReference type="SUPFAM" id="SSF81901">
    <property type="entry name" value="HCP-like"/>
    <property type="match status" value="2"/>
</dbReference>
<dbReference type="InterPro" id="IPR011009">
    <property type="entry name" value="Kinase-like_dom_sf"/>
</dbReference>
<dbReference type="Gene3D" id="1.10.510.10">
    <property type="entry name" value="Transferase(Phosphotransferase) domain 1"/>
    <property type="match status" value="2"/>
</dbReference>
<keyword evidence="3" id="KW-1185">Reference proteome</keyword>
<dbReference type="Pfam" id="PF07714">
    <property type="entry name" value="PK_Tyr_Ser-Thr"/>
    <property type="match status" value="1"/>
</dbReference>
<protein>
    <recommendedName>
        <fullName evidence="1">Protein kinase domain-containing protein</fullName>
    </recommendedName>
</protein>
<dbReference type="InterPro" id="IPR006597">
    <property type="entry name" value="Sel1-like"/>
</dbReference>
<dbReference type="InterPro" id="IPR052945">
    <property type="entry name" value="Mitotic_Regulator"/>
</dbReference>
<reference evidence="2 3" key="1">
    <citation type="submission" date="2017-11" db="EMBL/GenBank/DDBJ databases">
        <title>The genome of Rhizophagus clarus HR1 reveals common genetic basis of auxotrophy among arbuscular mycorrhizal fungi.</title>
        <authorList>
            <person name="Kobayashi Y."/>
        </authorList>
    </citation>
    <scope>NUCLEOTIDE SEQUENCE [LARGE SCALE GENOMIC DNA]</scope>
    <source>
        <strain evidence="2 3">HR1</strain>
    </source>
</reference>
<accession>A0A2Z6QJF4</accession>
<name>A0A2Z6QJF4_9GLOM</name>
<proteinExistence type="predicted"/>
<dbReference type="Proteomes" id="UP000247702">
    <property type="component" value="Unassembled WGS sequence"/>
</dbReference>
<evidence type="ECO:0000313" key="2">
    <source>
        <dbReference type="EMBL" id="GBB89815.1"/>
    </source>
</evidence>
<evidence type="ECO:0000313" key="3">
    <source>
        <dbReference type="Proteomes" id="UP000247702"/>
    </source>
</evidence>
<dbReference type="PROSITE" id="PS50011">
    <property type="entry name" value="PROTEIN_KINASE_DOM"/>
    <property type="match status" value="1"/>
</dbReference>
<dbReference type="SMART" id="SM00671">
    <property type="entry name" value="SEL1"/>
    <property type="match status" value="5"/>
</dbReference>
<dbReference type="PANTHER" id="PTHR43628">
    <property type="entry name" value="ACTIVATOR OF C KINASE PROTEIN 1-RELATED"/>
    <property type="match status" value="1"/>
</dbReference>
<dbReference type="GO" id="GO:0004672">
    <property type="term" value="F:protein kinase activity"/>
    <property type="evidence" value="ECO:0007669"/>
    <property type="project" value="InterPro"/>
</dbReference>
<dbReference type="GO" id="GO:0005524">
    <property type="term" value="F:ATP binding"/>
    <property type="evidence" value="ECO:0007669"/>
    <property type="project" value="InterPro"/>
</dbReference>
<dbReference type="PANTHER" id="PTHR43628:SF1">
    <property type="entry name" value="CHITIN SYNTHASE REGULATORY FACTOR 2-RELATED"/>
    <property type="match status" value="1"/>
</dbReference>